<keyword evidence="1" id="KW-1133">Transmembrane helix</keyword>
<dbReference type="PANTHER" id="PTHR34205:SF2">
    <property type="entry name" value="DUF962 DOMAIN-CONTAINING PROTEIN"/>
    <property type="match status" value="1"/>
</dbReference>
<organism evidence="2 3">
    <name type="scientific">Denitrobaculum tricleocarpae</name>
    <dbReference type="NCBI Taxonomy" id="2591009"/>
    <lineage>
        <taxon>Bacteria</taxon>
        <taxon>Pseudomonadati</taxon>
        <taxon>Pseudomonadota</taxon>
        <taxon>Alphaproteobacteria</taxon>
        <taxon>Rhodospirillales</taxon>
        <taxon>Rhodospirillaceae</taxon>
        <taxon>Denitrobaculum</taxon>
    </lineage>
</organism>
<proteinExistence type="predicted"/>
<comment type="caution">
    <text evidence="2">The sequence shown here is derived from an EMBL/GenBank/DDBJ whole genome shotgun (WGS) entry which is preliminary data.</text>
</comment>
<evidence type="ECO:0000313" key="2">
    <source>
        <dbReference type="EMBL" id="TQV79600.1"/>
    </source>
</evidence>
<dbReference type="Pfam" id="PF06127">
    <property type="entry name" value="Mpo1-like"/>
    <property type="match status" value="1"/>
</dbReference>
<protein>
    <submittedName>
        <fullName evidence="2">DUF962 domain-containing protein</fullName>
    </submittedName>
</protein>
<keyword evidence="3" id="KW-1185">Reference proteome</keyword>
<gene>
    <name evidence="2" type="ORF">FKG95_12795</name>
</gene>
<evidence type="ECO:0000313" key="3">
    <source>
        <dbReference type="Proteomes" id="UP000315252"/>
    </source>
</evidence>
<dbReference type="InterPro" id="IPR009305">
    <property type="entry name" value="Mpo1-like"/>
</dbReference>
<evidence type="ECO:0000256" key="1">
    <source>
        <dbReference type="SAM" id="Phobius"/>
    </source>
</evidence>
<feature type="transmembrane region" description="Helical" evidence="1">
    <location>
        <begin position="49"/>
        <end position="69"/>
    </location>
</feature>
<reference evidence="2 3" key="1">
    <citation type="submission" date="2019-06" db="EMBL/GenBank/DDBJ databases">
        <title>Whole genome sequence for Rhodospirillaceae sp. R148.</title>
        <authorList>
            <person name="Wang G."/>
        </authorList>
    </citation>
    <scope>NUCLEOTIDE SEQUENCE [LARGE SCALE GENOMIC DNA]</scope>
    <source>
        <strain evidence="2 3">R148</strain>
    </source>
</reference>
<keyword evidence="1" id="KW-0472">Membrane</keyword>
<dbReference type="EMBL" id="VHSH01000004">
    <property type="protein sequence ID" value="TQV79600.1"/>
    <property type="molecule type" value="Genomic_DNA"/>
</dbReference>
<keyword evidence="1" id="KW-0812">Transmembrane</keyword>
<dbReference type="RefSeq" id="WP_142896781.1">
    <property type="nucleotide sequence ID" value="NZ_ML660055.1"/>
</dbReference>
<dbReference type="AlphaFoldDB" id="A0A545TQV4"/>
<sequence>MAERSPDYRAFWPRYLAEHSKPATQLLHAVGTGLGLVILLTAIITSNWWLLPLALVAGYAFAWIAHAMVERNTPTTFTHPWWSFISDFRMFALFLTGRLGRERARYNLD</sequence>
<name>A0A545TQV4_9PROT</name>
<dbReference type="OrthoDB" id="7356072at2"/>
<feature type="transmembrane region" description="Helical" evidence="1">
    <location>
        <begin position="26"/>
        <end position="44"/>
    </location>
</feature>
<dbReference type="Proteomes" id="UP000315252">
    <property type="component" value="Unassembled WGS sequence"/>
</dbReference>
<accession>A0A545TQV4</accession>
<dbReference type="PANTHER" id="PTHR34205">
    <property type="entry name" value="TRANSMEMBRANE PROTEIN"/>
    <property type="match status" value="1"/>
</dbReference>